<dbReference type="Pfam" id="PF13764">
    <property type="entry name" value="E3_UbLigase_R4"/>
    <property type="match status" value="1"/>
</dbReference>
<dbReference type="InterPro" id="IPR045189">
    <property type="entry name" value="UBR4-like"/>
</dbReference>
<accession>A0A482WWT4</accession>
<dbReference type="PROSITE" id="PS52043">
    <property type="entry name" value="UBR4_E3"/>
    <property type="match status" value="1"/>
</dbReference>
<dbReference type="AlphaFoldDB" id="A0A482WWT4"/>
<evidence type="ECO:0000256" key="1">
    <source>
        <dbReference type="PROSITE-ProRule" id="PRU01388"/>
    </source>
</evidence>
<comment type="similarity">
    <text evidence="1">Belongs to the UBR4 family.</text>
</comment>
<dbReference type="GO" id="GO:0008270">
    <property type="term" value="F:zinc ion binding"/>
    <property type="evidence" value="ECO:0007669"/>
    <property type="project" value="UniProtKB-KW"/>
</dbReference>
<sequence>MKPSLLSRTDSDDWKEFISKPSLKYILRLLTGLATQHEPTQCAVDADCIAIIHRLEQVSSDEHVGSLAENLLEALCTNASVASRIDEVRQETRAEKKRLAMAMRQKQLGALGMRTNDKGQVTAESTIMQQQMEELGEESGLVCVICREGYKFQPTKVLGIYTFTKRCNVDDCEPKARKTVGYSTDQEMINPIVILRLARARDEWESAALQNANTKCNGLLPLWGPQVPESAFASCLARHNTYLQECTGHRDISYASTVHDLKLLLLRFAQEKSFHDDTGGGGPQSNMHIIPYLIHMALYVINSTRCGAREEKNLCSHLEVTAPEWWIESCYEAEGALYFATLSLLLHAPTRWARTRISHLRRLIVLAHLRHLHPNYSAQLKVTDITPKDYSVYKSSLVFFAIIDAIYRYHFKKVAVASEDQWTTALADYIRHNDEALMKASEKLMSFYSSELLPSASFEEFCDVAELFDDIPSPSTFISEVLMVFA</sequence>
<comment type="caution">
    <text evidence="3">The sequence shown here is derived from an EMBL/GenBank/DDBJ whole genome shotgun (WGS) entry which is preliminary data.</text>
</comment>
<protein>
    <recommendedName>
        <fullName evidence="2">E3 ubiquitin ligase UBR4 C-terminal domain-containing protein</fullName>
    </recommendedName>
</protein>
<gene>
    <name evidence="3" type="ORF">LSTR_LSTR005448</name>
</gene>
<name>A0A482WWT4_LAOST</name>
<dbReference type="InterPro" id="IPR025704">
    <property type="entry name" value="E3_Ub_ligase_UBR4_C"/>
</dbReference>
<keyword evidence="1" id="KW-0863">Zinc-finger</keyword>
<keyword evidence="4" id="KW-1185">Reference proteome</keyword>
<organism evidence="3 4">
    <name type="scientific">Laodelphax striatellus</name>
    <name type="common">Small brown planthopper</name>
    <name type="synonym">Delphax striatella</name>
    <dbReference type="NCBI Taxonomy" id="195883"/>
    <lineage>
        <taxon>Eukaryota</taxon>
        <taxon>Metazoa</taxon>
        <taxon>Ecdysozoa</taxon>
        <taxon>Arthropoda</taxon>
        <taxon>Hexapoda</taxon>
        <taxon>Insecta</taxon>
        <taxon>Pterygota</taxon>
        <taxon>Neoptera</taxon>
        <taxon>Paraneoptera</taxon>
        <taxon>Hemiptera</taxon>
        <taxon>Auchenorrhyncha</taxon>
        <taxon>Fulgoroidea</taxon>
        <taxon>Delphacidae</taxon>
        <taxon>Criomorphinae</taxon>
        <taxon>Laodelphax</taxon>
    </lineage>
</organism>
<dbReference type="Proteomes" id="UP000291343">
    <property type="component" value="Unassembled WGS sequence"/>
</dbReference>
<evidence type="ECO:0000313" key="4">
    <source>
        <dbReference type="Proteomes" id="UP000291343"/>
    </source>
</evidence>
<dbReference type="STRING" id="195883.A0A482WWT4"/>
<reference evidence="3 4" key="1">
    <citation type="journal article" date="2017" name="Gigascience">
        <title>Genome sequence of the small brown planthopper, Laodelphax striatellus.</title>
        <authorList>
            <person name="Zhu J."/>
            <person name="Jiang F."/>
            <person name="Wang X."/>
            <person name="Yang P."/>
            <person name="Bao Y."/>
            <person name="Zhao W."/>
            <person name="Wang W."/>
            <person name="Lu H."/>
            <person name="Wang Q."/>
            <person name="Cui N."/>
            <person name="Li J."/>
            <person name="Chen X."/>
            <person name="Luo L."/>
            <person name="Yu J."/>
            <person name="Kang L."/>
            <person name="Cui F."/>
        </authorList>
    </citation>
    <scope>NUCLEOTIDE SEQUENCE [LARGE SCALE GENOMIC DNA]</scope>
    <source>
        <strain evidence="3">Lst14</strain>
    </source>
</reference>
<keyword evidence="1" id="KW-0862">Zinc</keyword>
<dbReference type="EMBL" id="QKKF02022863">
    <property type="protein sequence ID" value="RZF37948.1"/>
    <property type="molecule type" value="Genomic_DNA"/>
</dbReference>
<dbReference type="PANTHER" id="PTHR21725">
    <property type="entry name" value="E3 UBIQUITIN-PROTEIN LIGASE UBR4"/>
    <property type="match status" value="1"/>
</dbReference>
<dbReference type="PANTHER" id="PTHR21725:SF1">
    <property type="entry name" value="E3 UBIQUITIN-PROTEIN LIGASE UBR4"/>
    <property type="match status" value="1"/>
</dbReference>
<keyword evidence="1" id="KW-0479">Metal-binding</keyword>
<proteinExistence type="inferred from homology"/>
<evidence type="ECO:0000313" key="3">
    <source>
        <dbReference type="EMBL" id="RZF37948.1"/>
    </source>
</evidence>
<dbReference type="InParanoid" id="A0A482WWT4"/>
<dbReference type="OrthoDB" id="30336at2759"/>
<feature type="domain" description="E3 ubiquitin ligase UBR4 C-terminal" evidence="2">
    <location>
        <begin position="7"/>
        <end position="465"/>
    </location>
</feature>
<evidence type="ECO:0000259" key="2">
    <source>
        <dbReference type="Pfam" id="PF13764"/>
    </source>
</evidence>
<feature type="region of interest" description="UBR4 E3 catalytic module" evidence="1">
    <location>
        <begin position="21"/>
        <end position="485"/>
    </location>
</feature>
<dbReference type="SMR" id="A0A482WWT4"/>